<keyword evidence="3" id="KW-1185">Reference proteome</keyword>
<evidence type="ECO:0000313" key="3">
    <source>
        <dbReference type="Proteomes" id="UP000649617"/>
    </source>
</evidence>
<accession>A0A812NSE6</accession>
<evidence type="ECO:0000313" key="2">
    <source>
        <dbReference type="EMBL" id="CAE7318743.1"/>
    </source>
</evidence>
<dbReference type="Proteomes" id="UP000649617">
    <property type="component" value="Unassembled WGS sequence"/>
</dbReference>
<reference evidence="2" key="1">
    <citation type="submission" date="2021-02" db="EMBL/GenBank/DDBJ databases">
        <authorList>
            <person name="Dougan E. K."/>
            <person name="Rhodes N."/>
            <person name="Thang M."/>
            <person name="Chan C."/>
        </authorList>
    </citation>
    <scope>NUCLEOTIDE SEQUENCE</scope>
</reference>
<comment type="caution">
    <text evidence="2">The sequence shown here is derived from an EMBL/GenBank/DDBJ whole genome shotgun (WGS) entry which is preliminary data.</text>
</comment>
<feature type="region of interest" description="Disordered" evidence="1">
    <location>
        <begin position="15"/>
        <end position="78"/>
    </location>
</feature>
<proteinExistence type="predicted"/>
<name>A0A812NSE6_SYMPI</name>
<feature type="compositionally biased region" description="Acidic residues" evidence="1">
    <location>
        <begin position="37"/>
        <end position="62"/>
    </location>
</feature>
<protein>
    <submittedName>
        <fullName evidence="2">Uncharacterized protein</fullName>
    </submittedName>
</protein>
<organism evidence="2 3">
    <name type="scientific">Symbiodinium pilosum</name>
    <name type="common">Dinoflagellate</name>
    <dbReference type="NCBI Taxonomy" id="2952"/>
    <lineage>
        <taxon>Eukaryota</taxon>
        <taxon>Sar</taxon>
        <taxon>Alveolata</taxon>
        <taxon>Dinophyceae</taxon>
        <taxon>Suessiales</taxon>
        <taxon>Symbiodiniaceae</taxon>
        <taxon>Symbiodinium</taxon>
    </lineage>
</organism>
<dbReference type="EMBL" id="CAJNIZ010011381">
    <property type="protein sequence ID" value="CAE7318743.1"/>
    <property type="molecule type" value="Genomic_DNA"/>
</dbReference>
<gene>
    <name evidence="2" type="ORF">SPIL2461_LOCUS7340</name>
</gene>
<dbReference type="AlphaFoldDB" id="A0A812NSE6"/>
<evidence type="ECO:0000256" key="1">
    <source>
        <dbReference type="SAM" id="MobiDB-lite"/>
    </source>
</evidence>
<sequence length="78" mass="8835">MADWKQQRPVLFQQHATLSKETKKPKYAVNPNKYLEDGEGGAEGEDEEEEDVPEDLADLEPEEQQKRIKPAPKPSNAS</sequence>